<dbReference type="Proteomes" id="UP001071230">
    <property type="component" value="Unassembled WGS sequence"/>
</dbReference>
<accession>A0A8S0WV33</accession>
<reference evidence="2" key="1">
    <citation type="submission" date="2014-11" db="EMBL/GenBank/DDBJ databases">
        <authorList>
            <person name="Hornung B.V."/>
        </authorList>
    </citation>
    <scope>NUCLEOTIDE SEQUENCE</scope>
    <source>
        <strain evidence="2">INE</strain>
    </source>
</reference>
<dbReference type="AlphaFoldDB" id="A0A8S0WV33"/>
<dbReference type="EMBL" id="CDGJ01000033">
    <property type="protein sequence ID" value="CEJ06813.1"/>
    <property type="molecule type" value="Genomic_DNA"/>
</dbReference>
<dbReference type="EMBL" id="LR746496">
    <property type="protein sequence ID" value="CAA7599381.1"/>
    <property type="molecule type" value="Genomic_DNA"/>
</dbReference>
<evidence type="ECO:0000313" key="3">
    <source>
        <dbReference type="Proteomes" id="UP001071230"/>
    </source>
</evidence>
<organism evidence="1">
    <name type="scientific">Acididesulfobacillus acetoxydans</name>
    <dbReference type="NCBI Taxonomy" id="1561005"/>
    <lineage>
        <taxon>Bacteria</taxon>
        <taxon>Bacillati</taxon>
        <taxon>Bacillota</taxon>
        <taxon>Clostridia</taxon>
        <taxon>Eubacteriales</taxon>
        <taxon>Peptococcaceae</taxon>
        <taxon>Acididesulfobacillus</taxon>
    </lineage>
</organism>
<dbReference type="KEGG" id="aacx:DEACI_0003"/>
<evidence type="ECO:0000313" key="2">
    <source>
        <dbReference type="EMBL" id="CEJ06813.1"/>
    </source>
</evidence>
<dbReference type="Proteomes" id="UP000836597">
    <property type="component" value="Chromosome"/>
</dbReference>
<reference evidence="1" key="2">
    <citation type="submission" date="2020-01" db="EMBL/GenBank/DDBJ databases">
        <authorList>
            <person name="Hornung B."/>
        </authorList>
    </citation>
    <scope>NUCLEOTIDE SEQUENCE</scope>
    <source>
        <strain evidence="1">PacBioINE</strain>
    </source>
</reference>
<sequence>MDCPLLKVGFLSAPDERQSTGNHSRLQKRESHDRVNLIRCGEAEGVRRMRLSEFSPVLEGLHKMRQELERELMAKRTQPFTCTD</sequence>
<name>A0A8S0WV33_9FIRM</name>
<protein>
    <submittedName>
        <fullName evidence="1">Uncharacterized protein</fullName>
    </submittedName>
</protein>
<proteinExistence type="predicted"/>
<evidence type="ECO:0000313" key="1">
    <source>
        <dbReference type="EMBL" id="CAA7599381.1"/>
    </source>
</evidence>
<keyword evidence="3" id="KW-1185">Reference proteome</keyword>
<gene>
    <name evidence="1" type="ORF">DEACI_0003</name>
    <name evidence="2" type="ORF">DEACI_1264</name>
</gene>